<dbReference type="OrthoDB" id="5071506at2"/>
<name>A0A2P6C995_9FLAO</name>
<feature type="domain" description="GIY-YIG catalytic" evidence="1">
    <location>
        <begin position="121"/>
        <end position="256"/>
    </location>
</feature>
<dbReference type="AlphaFoldDB" id="A0A2P6C995"/>
<sequence>MTLHEAIQQVLLKIEKALTASEIAAVLNANNWYSKKDGSAIKSSQIGARVKNYPHLFIKSNGCISLKSKTGIVPKEATSNQKQVSIKHITKDAHLLKKVLMNEKNFKAISVCEHDIPDTAGLYCIRIKNPKKLDTVFSNILTERNHNIIYIGIASKSLQKRFLNQELRAKGHGTFFRSLGAVLGYLPEKGSLIGKKNQNNYKFSSKNEQEIIKWIDENLVINWVEVSNNLNGIEDELIKTHLPLLNIAGNPGALNNVRVLRNQCKKIARG</sequence>
<proteinExistence type="predicted"/>
<dbReference type="Pfam" id="PF20815">
    <property type="entry name" value="GIY_YIG_2"/>
    <property type="match status" value="1"/>
</dbReference>
<dbReference type="EMBL" id="MSCK01000002">
    <property type="protein sequence ID" value="PQJ69481.1"/>
    <property type="molecule type" value="Genomic_DNA"/>
</dbReference>
<dbReference type="RefSeq" id="WP_105050408.1">
    <property type="nucleotide sequence ID" value="NZ_CP150661.1"/>
</dbReference>
<dbReference type="InterPro" id="IPR049311">
    <property type="entry name" value="GIY_YIG_cat"/>
</dbReference>
<evidence type="ECO:0000313" key="2">
    <source>
        <dbReference type="EMBL" id="PQJ69481.1"/>
    </source>
</evidence>
<evidence type="ECO:0000313" key="3">
    <source>
        <dbReference type="Proteomes" id="UP000247345"/>
    </source>
</evidence>
<gene>
    <name evidence="2" type="ORF">BTO14_15875</name>
</gene>
<dbReference type="Proteomes" id="UP000247345">
    <property type="component" value="Unassembled WGS sequence"/>
</dbReference>
<protein>
    <recommendedName>
        <fullName evidence="1">GIY-YIG catalytic domain-containing protein</fullName>
    </recommendedName>
</protein>
<organism evidence="2 3">
    <name type="scientific">Polaribacter butkevichii</name>
    <dbReference type="NCBI Taxonomy" id="218490"/>
    <lineage>
        <taxon>Bacteria</taxon>
        <taxon>Pseudomonadati</taxon>
        <taxon>Bacteroidota</taxon>
        <taxon>Flavobacteriia</taxon>
        <taxon>Flavobacteriales</taxon>
        <taxon>Flavobacteriaceae</taxon>
    </lineage>
</organism>
<evidence type="ECO:0000259" key="1">
    <source>
        <dbReference type="Pfam" id="PF20815"/>
    </source>
</evidence>
<accession>A0A2P6C995</accession>
<comment type="caution">
    <text evidence="2">The sequence shown here is derived from an EMBL/GenBank/DDBJ whole genome shotgun (WGS) entry which is preliminary data.</text>
</comment>
<reference evidence="2 3" key="1">
    <citation type="submission" date="2016-12" db="EMBL/GenBank/DDBJ databases">
        <title>Trade-off between light-utilization and light-protection in marine flavobacteria.</title>
        <authorList>
            <person name="Kumagai Y."/>
            <person name="Yoshizawa S."/>
            <person name="Kogure K."/>
            <person name="Iwasaki W."/>
        </authorList>
    </citation>
    <scope>NUCLEOTIDE SEQUENCE [LARGE SCALE GENOMIC DNA]</scope>
    <source>
        <strain evidence="2 3">KCTC 12100</strain>
    </source>
</reference>
<keyword evidence="3" id="KW-1185">Reference proteome</keyword>